<dbReference type="PROSITE" id="PS00092">
    <property type="entry name" value="N6_MTASE"/>
    <property type="match status" value="1"/>
</dbReference>
<dbReference type="SUPFAM" id="SSF53335">
    <property type="entry name" value="S-adenosyl-L-methionine-dependent methyltransferases"/>
    <property type="match status" value="1"/>
</dbReference>
<keyword evidence="5" id="KW-0949">S-adenosyl-L-methionine</keyword>
<evidence type="ECO:0000256" key="2">
    <source>
        <dbReference type="ARBA" id="ARBA00022552"/>
    </source>
</evidence>
<dbReference type="PANTHER" id="PTHR47816:SF4">
    <property type="entry name" value="RIBOSOMAL RNA SMALL SUBUNIT METHYLTRANSFERASE C"/>
    <property type="match status" value="1"/>
</dbReference>
<dbReference type="InterPro" id="IPR029063">
    <property type="entry name" value="SAM-dependent_MTases_sf"/>
</dbReference>
<dbReference type="EMBL" id="FPAW01000003">
    <property type="protein sequence ID" value="SFT54988.1"/>
    <property type="molecule type" value="Genomic_DNA"/>
</dbReference>
<keyword evidence="8" id="KW-1185">Reference proteome</keyword>
<dbReference type="InterPro" id="IPR007848">
    <property type="entry name" value="Small_mtfrase_dom"/>
</dbReference>
<feature type="domain" description="Methyltransferase small" evidence="6">
    <location>
        <begin position="156"/>
        <end position="318"/>
    </location>
</feature>
<evidence type="ECO:0000256" key="5">
    <source>
        <dbReference type="ARBA" id="ARBA00022691"/>
    </source>
</evidence>
<dbReference type="GO" id="GO:0008757">
    <property type="term" value="F:S-adenosylmethionine-dependent methyltransferase activity"/>
    <property type="evidence" value="ECO:0007669"/>
    <property type="project" value="InterPro"/>
</dbReference>
<keyword evidence="4 7" id="KW-0808">Transferase</keyword>
<evidence type="ECO:0000313" key="8">
    <source>
        <dbReference type="Proteomes" id="UP000182466"/>
    </source>
</evidence>
<sequence>MSARLSLALDAGGLVLPDTGTVAVLHPRADMDLSALPQDRVRVVQPFKPDHDHFQRLGYDCAPADATLCAAALICLPRAKALARDLVARTCARTGGMVIVDGTKTDGIDSLLKACRARVDVHGPLAKAHGKIFWFTADPTAFADWQAPAQQQVEGFTTAPGVFSADGIDPASRLLAEALAPKLGRHVIDLGAGWGYLAARMLRDPGIERLDLVEADHAALDCARLNVTDPRARFHWADALVWEAKSRADAVVMNPPFHTGRAADPSLGRAFIQAAARMLTPAGGLWLVANRHLPYETALTEKFGRVEEIAGNARFKVLHASRPARPRHTPNRTRR</sequence>
<dbReference type="CDD" id="cd02440">
    <property type="entry name" value="AdoMet_MTases"/>
    <property type="match status" value="1"/>
</dbReference>
<evidence type="ECO:0000256" key="4">
    <source>
        <dbReference type="ARBA" id="ARBA00022679"/>
    </source>
</evidence>
<gene>
    <name evidence="7" type="ORF">SAMN05216236_10384</name>
</gene>
<dbReference type="Pfam" id="PF05175">
    <property type="entry name" value="MTS"/>
    <property type="match status" value="1"/>
</dbReference>
<keyword evidence="1" id="KW-0963">Cytoplasm</keyword>
<dbReference type="OrthoDB" id="9816072at2"/>
<proteinExistence type="predicted"/>
<name>A0A1I6YXF6_9RHOB</name>
<protein>
    <submittedName>
        <fullName evidence="7">16S rRNA m(2)G 1207 methyltransferase</fullName>
    </submittedName>
</protein>
<dbReference type="eggNOG" id="COG2813">
    <property type="taxonomic scope" value="Bacteria"/>
</dbReference>
<dbReference type="Proteomes" id="UP000182466">
    <property type="component" value="Unassembled WGS sequence"/>
</dbReference>
<dbReference type="Gene3D" id="3.40.50.150">
    <property type="entry name" value="Vaccinia Virus protein VP39"/>
    <property type="match status" value="1"/>
</dbReference>
<evidence type="ECO:0000256" key="3">
    <source>
        <dbReference type="ARBA" id="ARBA00022603"/>
    </source>
</evidence>
<evidence type="ECO:0000259" key="6">
    <source>
        <dbReference type="Pfam" id="PF05175"/>
    </source>
</evidence>
<dbReference type="InterPro" id="IPR002052">
    <property type="entry name" value="DNA_methylase_N6_adenine_CS"/>
</dbReference>
<dbReference type="STRING" id="999627.SAMN05216236_10384"/>
<dbReference type="PANTHER" id="PTHR47816">
    <property type="entry name" value="RIBOSOMAL RNA SMALL SUBUNIT METHYLTRANSFERASE C"/>
    <property type="match status" value="1"/>
</dbReference>
<accession>A0A1I6YXF6</accession>
<evidence type="ECO:0000313" key="7">
    <source>
        <dbReference type="EMBL" id="SFT54988.1"/>
    </source>
</evidence>
<keyword evidence="2" id="KW-0698">rRNA processing</keyword>
<organism evidence="7 8">
    <name type="scientific">Sedimentitalea nanhaiensis</name>
    <dbReference type="NCBI Taxonomy" id="999627"/>
    <lineage>
        <taxon>Bacteria</taxon>
        <taxon>Pseudomonadati</taxon>
        <taxon>Pseudomonadota</taxon>
        <taxon>Alphaproteobacteria</taxon>
        <taxon>Rhodobacterales</taxon>
        <taxon>Paracoccaceae</taxon>
        <taxon>Sedimentitalea</taxon>
    </lineage>
</organism>
<dbReference type="InterPro" id="IPR046977">
    <property type="entry name" value="RsmC/RlmG"/>
</dbReference>
<keyword evidence="3 7" id="KW-0489">Methyltransferase</keyword>
<dbReference type="RefSeq" id="WP_027262432.1">
    <property type="nucleotide sequence ID" value="NZ_FPAW01000003.1"/>
</dbReference>
<dbReference type="AlphaFoldDB" id="A0A1I6YXF6"/>
<dbReference type="GO" id="GO:0003676">
    <property type="term" value="F:nucleic acid binding"/>
    <property type="evidence" value="ECO:0007669"/>
    <property type="project" value="InterPro"/>
</dbReference>
<dbReference type="GO" id="GO:0008170">
    <property type="term" value="F:N-methyltransferase activity"/>
    <property type="evidence" value="ECO:0007669"/>
    <property type="project" value="UniProtKB-ARBA"/>
</dbReference>
<evidence type="ECO:0000256" key="1">
    <source>
        <dbReference type="ARBA" id="ARBA00022490"/>
    </source>
</evidence>
<reference evidence="7 8" key="1">
    <citation type="submission" date="2016-10" db="EMBL/GenBank/DDBJ databases">
        <authorList>
            <person name="de Groot N.N."/>
        </authorList>
    </citation>
    <scope>NUCLEOTIDE SEQUENCE [LARGE SCALE GENOMIC DNA]</scope>
    <source>
        <strain evidence="7 8">CGMCC 1.10959</strain>
    </source>
</reference>
<dbReference type="GO" id="GO:0032259">
    <property type="term" value="P:methylation"/>
    <property type="evidence" value="ECO:0007669"/>
    <property type="project" value="UniProtKB-KW"/>
</dbReference>
<dbReference type="GO" id="GO:0006364">
    <property type="term" value="P:rRNA processing"/>
    <property type="evidence" value="ECO:0007669"/>
    <property type="project" value="UniProtKB-KW"/>
</dbReference>